<keyword evidence="3" id="KW-1185">Reference proteome</keyword>
<dbReference type="AlphaFoldDB" id="A0A9P8L565"/>
<evidence type="ECO:0000256" key="1">
    <source>
        <dbReference type="SAM" id="MobiDB-lite"/>
    </source>
</evidence>
<proteinExistence type="predicted"/>
<name>A0A9P8L565_9PEZI</name>
<feature type="region of interest" description="Disordered" evidence="1">
    <location>
        <begin position="1"/>
        <end position="23"/>
    </location>
</feature>
<evidence type="ECO:0000313" key="2">
    <source>
        <dbReference type="EMBL" id="KAH0551801.1"/>
    </source>
</evidence>
<evidence type="ECO:0000313" key="3">
    <source>
        <dbReference type="Proteomes" id="UP000750711"/>
    </source>
</evidence>
<organism evidence="2 3">
    <name type="scientific">Trichoglossum hirsutum</name>
    <dbReference type="NCBI Taxonomy" id="265104"/>
    <lineage>
        <taxon>Eukaryota</taxon>
        <taxon>Fungi</taxon>
        <taxon>Dikarya</taxon>
        <taxon>Ascomycota</taxon>
        <taxon>Pezizomycotina</taxon>
        <taxon>Geoglossomycetes</taxon>
        <taxon>Geoglossales</taxon>
        <taxon>Geoglossaceae</taxon>
        <taxon>Trichoglossum</taxon>
    </lineage>
</organism>
<dbReference type="EMBL" id="JAGHQM010001765">
    <property type="protein sequence ID" value="KAH0551801.1"/>
    <property type="molecule type" value="Genomic_DNA"/>
</dbReference>
<feature type="non-terminal residue" evidence="2">
    <location>
        <position position="91"/>
    </location>
</feature>
<reference evidence="2" key="1">
    <citation type="submission" date="2021-03" db="EMBL/GenBank/DDBJ databases">
        <title>Comparative genomics and phylogenomic investigation of the class Geoglossomycetes provide insights into ecological specialization and systematics.</title>
        <authorList>
            <person name="Melie T."/>
            <person name="Pirro S."/>
            <person name="Miller A.N."/>
            <person name="Quandt A."/>
        </authorList>
    </citation>
    <scope>NUCLEOTIDE SEQUENCE</scope>
    <source>
        <strain evidence="2">CAQ_001_2017</strain>
    </source>
</reference>
<dbReference type="Proteomes" id="UP000750711">
    <property type="component" value="Unassembled WGS sequence"/>
</dbReference>
<sequence>MSQTQQQQRMPQRPLTPQQAQQWLAAEAAKHNLSVEQFQLILRAQAERHAQQQKSGQQTQQQQQQQQHQQQQQQHQQQLQHQMMHQQQQTP</sequence>
<comment type="caution">
    <text evidence="2">The sequence shown here is derived from an EMBL/GenBank/DDBJ whole genome shotgun (WGS) entry which is preliminary data.</text>
</comment>
<feature type="compositionally biased region" description="Low complexity" evidence="1">
    <location>
        <begin position="52"/>
        <end position="91"/>
    </location>
</feature>
<feature type="region of interest" description="Disordered" evidence="1">
    <location>
        <begin position="46"/>
        <end position="91"/>
    </location>
</feature>
<protein>
    <submittedName>
        <fullName evidence="2">Uncharacterized protein</fullName>
    </submittedName>
</protein>
<accession>A0A9P8L565</accession>
<gene>
    <name evidence="2" type="ORF">GP486_006979</name>
</gene>